<reference evidence="5 6" key="1">
    <citation type="journal article" date="2019" name="G3 (Bethesda)">
        <title>Sequencing of a Wild Apple (Malus baccata) Genome Unravels the Differences Between Cultivated and Wild Apple Species Regarding Disease Resistance and Cold Tolerance.</title>
        <authorList>
            <person name="Chen X."/>
        </authorList>
    </citation>
    <scope>NUCLEOTIDE SEQUENCE [LARGE SCALE GENOMIC DNA]</scope>
    <source>
        <strain evidence="6">cv. Shandingzi</strain>
        <tissue evidence="5">Leaves</tissue>
    </source>
</reference>
<dbReference type="Proteomes" id="UP000315295">
    <property type="component" value="Unassembled WGS sequence"/>
</dbReference>
<dbReference type="PANTHER" id="PTHR47864">
    <property type="entry name" value="TRANSMEMBRANE PROTEIN"/>
    <property type="match status" value="1"/>
</dbReference>
<dbReference type="PANTHER" id="PTHR47864:SF2">
    <property type="entry name" value="MYB_SANT-LIKE DNA-BINDING DOMAIN PROTEIN"/>
    <property type="match status" value="1"/>
</dbReference>
<keyword evidence="6" id="KW-1185">Reference proteome</keyword>
<dbReference type="AlphaFoldDB" id="A0A540MRI5"/>
<dbReference type="InterPro" id="IPR024752">
    <property type="entry name" value="Myb/SANT-like_dom"/>
</dbReference>
<feature type="domain" description="At2g29880-like C-terminal" evidence="4">
    <location>
        <begin position="282"/>
        <end position="328"/>
    </location>
</feature>
<sequence length="330" mass="37479">MGDSQQEKGKGNYNQWSVEESSMLLQLLVEAVKNGWRDANGIISKQTIEAKIVPVLNEKLGCQKTQDHVKNRVKTLRGRYQSICQLFRHSSGFGWDPITKKFTASDEVWEGFLRSHPKSQGIRKETFTDYEDLMTVFGDGTAKGNNSIGLGDDTDATTYTVEESRPIRVNEIPSPDESFEQLDPLFQNPSYASSFLDANLEGSAPTPIQKLLPRKRSRPESELKSNGTTPHIVLIEKVSLGMDSIAAIATEIQGIHSIMEKREKAREKMEKEKKEEEKNNNLWDAIKETPNLDPPVRYKAIALVQQLGMKKEFLKMTPEERSEWIKYNMN</sequence>
<evidence type="ECO:0000259" key="4">
    <source>
        <dbReference type="Pfam" id="PF24769"/>
    </source>
</evidence>
<evidence type="ECO:0000313" key="5">
    <source>
        <dbReference type="EMBL" id="TQE01394.1"/>
    </source>
</evidence>
<dbReference type="InterPro" id="IPR056253">
    <property type="entry name" value="At2g29880-like_C"/>
</dbReference>
<evidence type="ECO:0000256" key="2">
    <source>
        <dbReference type="SAM" id="MobiDB-lite"/>
    </source>
</evidence>
<accession>A0A540MRI5</accession>
<protein>
    <submittedName>
        <fullName evidence="5">Uncharacterized protein</fullName>
    </submittedName>
</protein>
<gene>
    <name evidence="5" type="ORF">C1H46_012975</name>
</gene>
<dbReference type="InterPro" id="IPR055314">
    <property type="entry name" value="At2g29880-like"/>
</dbReference>
<feature type="region of interest" description="Disordered" evidence="2">
    <location>
        <begin position="202"/>
        <end position="226"/>
    </location>
</feature>
<evidence type="ECO:0000256" key="1">
    <source>
        <dbReference type="SAM" id="Coils"/>
    </source>
</evidence>
<dbReference type="Pfam" id="PF12776">
    <property type="entry name" value="Myb_DNA-bind_3"/>
    <property type="match status" value="1"/>
</dbReference>
<evidence type="ECO:0000313" key="6">
    <source>
        <dbReference type="Proteomes" id="UP000315295"/>
    </source>
</evidence>
<feature type="coiled-coil region" evidence="1">
    <location>
        <begin position="255"/>
        <end position="286"/>
    </location>
</feature>
<dbReference type="EMBL" id="VIEB01000195">
    <property type="protein sequence ID" value="TQE01394.1"/>
    <property type="molecule type" value="Genomic_DNA"/>
</dbReference>
<feature type="domain" description="Myb/SANT-like" evidence="3">
    <location>
        <begin position="15"/>
        <end position="110"/>
    </location>
</feature>
<name>A0A540MRI5_MALBA</name>
<organism evidence="5 6">
    <name type="scientific">Malus baccata</name>
    <name type="common">Siberian crab apple</name>
    <name type="synonym">Pyrus baccata</name>
    <dbReference type="NCBI Taxonomy" id="106549"/>
    <lineage>
        <taxon>Eukaryota</taxon>
        <taxon>Viridiplantae</taxon>
        <taxon>Streptophyta</taxon>
        <taxon>Embryophyta</taxon>
        <taxon>Tracheophyta</taxon>
        <taxon>Spermatophyta</taxon>
        <taxon>Magnoliopsida</taxon>
        <taxon>eudicotyledons</taxon>
        <taxon>Gunneridae</taxon>
        <taxon>Pentapetalae</taxon>
        <taxon>rosids</taxon>
        <taxon>fabids</taxon>
        <taxon>Rosales</taxon>
        <taxon>Rosaceae</taxon>
        <taxon>Amygdaloideae</taxon>
        <taxon>Maleae</taxon>
        <taxon>Malus</taxon>
    </lineage>
</organism>
<dbReference type="STRING" id="106549.A0A540MRI5"/>
<keyword evidence="1" id="KW-0175">Coiled coil</keyword>
<evidence type="ECO:0000259" key="3">
    <source>
        <dbReference type="Pfam" id="PF12776"/>
    </source>
</evidence>
<comment type="caution">
    <text evidence="5">The sequence shown here is derived from an EMBL/GenBank/DDBJ whole genome shotgun (WGS) entry which is preliminary data.</text>
</comment>
<proteinExistence type="predicted"/>
<dbReference type="Pfam" id="PF24769">
    <property type="entry name" value="At2g29880_C"/>
    <property type="match status" value="1"/>
</dbReference>